<keyword evidence="2" id="KW-1185">Reference proteome</keyword>
<evidence type="ECO:0000313" key="2">
    <source>
        <dbReference type="Proteomes" id="UP000002514"/>
    </source>
</evidence>
<dbReference type="AlphaFoldDB" id="Q7N7K9"/>
<proteinExistence type="predicted"/>
<reference evidence="2" key="1">
    <citation type="journal article" date="2003" name="Nat. Biotechnol.">
        <title>The genome sequence of the entomopathogenic bacterium Photorhabdus luminescens.</title>
        <authorList>
            <person name="Duchaud E."/>
            <person name="Rusniok C."/>
            <person name="Frangeul L."/>
            <person name="Buchrieser C."/>
            <person name="Givaudan A."/>
            <person name="Taourit S."/>
            <person name="Bocs S."/>
            <person name="Boursaux-Eude C."/>
            <person name="Chandler M."/>
            <person name="Charles J.-F."/>
            <person name="Dassa E."/>
            <person name="Derose R."/>
            <person name="Derzelle S."/>
            <person name="Freyssinet G."/>
            <person name="Gaudriault S."/>
            <person name="Medigue C."/>
            <person name="Lanois A."/>
            <person name="Powell K."/>
            <person name="Siguier P."/>
            <person name="Vincent R."/>
            <person name="Wingate V."/>
            <person name="Zouine M."/>
            <person name="Glaser P."/>
            <person name="Boemare N."/>
            <person name="Danchin A."/>
            <person name="Kunst F."/>
        </authorList>
    </citation>
    <scope>NUCLEOTIDE SEQUENCE [LARGE SCALE GENOMIC DNA]</scope>
    <source>
        <strain evidence="2">DSM 15139 / CIP 105565 / TT01</strain>
    </source>
</reference>
<dbReference type="Proteomes" id="UP000002514">
    <property type="component" value="Chromosome"/>
</dbReference>
<dbReference type="EMBL" id="BX571862">
    <property type="protein sequence ID" value="CAE13417.1"/>
    <property type="molecule type" value="Genomic_DNA"/>
</dbReference>
<protein>
    <submittedName>
        <fullName evidence="1">Photorhabdus luminescens subsp. laumondii TTO1 complete genome segment 4/17</fullName>
    </submittedName>
</protein>
<accession>Q7N7K9</accession>
<dbReference type="HOGENOM" id="CLU_071566_0_0_6"/>
<organism evidence="1 2">
    <name type="scientific">Photorhabdus laumondii subsp. laumondii (strain DSM 15139 / CIP 105565 / TT01)</name>
    <name type="common">Photorhabdus luminescens subsp. laumondii</name>
    <dbReference type="NCBI Taxonomy" id="243265"/>
    <lineage>
        <taxon>Bacteria</taxon>
        <taxon>Pseudomonadati</taxon>
        <taxon>Pseudomonadota</taxon>
        <taxon>Gammaproteobacteria</taxon>
        <taxon>Enterobacterales</taxon>
        <taxon>Morganellaceae</taxon>
        <taxon>Photorhabdus</taxon>
    </lineage>
</organism>
<dbReference type="KEGG" id="plu:plu1123"/>
<dbReference type="eggNOG" id="COG3210">
    <property type="taxonomic scope" value="Bacteria"/>
</dbReference>
<evidence type="ECO:0000313" key="1">
    <source>
        <dbReference type="EMBL" id="CAE13417.1"/>
    </source>
</evidence>
<name>Q7N7K9_PHOLL</name>
<gene>
    <name evidence="1" type="ordered locus">plu1123</name>
</gene>
<sequence>MAVNFAMEWVVADNNALGAAAGSDLGFWLAKTPDCDTACKSNIAKGIANGNLIVSVGGMAVAGGAQIVAATPEIAAMARAALEGCKAAPTICLNNAGIQVAEALTPGGVGAAGVIGVGKTAAEAVAAKSEAVAANVVKNVSKNLEQGVSKTIKSYGPHEIGPLGNPNDLRAPASTFRSGSYTEKVAETDIYFFRDYGGSAKVDGRFWTPQPSKGPLQSQLDSAVLPEWGNTFKNQAIIKIPKGTKYYEGPAAAQIGTKGTQPTLHGGGTQIFLPSLDNNWIIKK</sequence>
<dbReference type="STRING" id="243265.plu1123"/>